<feature type="chain" id="PRO_5002393415" description="DUF2147 domain-containing protein" evidence="1">
    <location>
        <begin position="19"/>
        <end position="173"/>
    </location>
</feature>
<feature type="domain" description="DUF2147" evidence="2">
    <location>
        <begin position="26"/>
        <end position="156"/>
    </location>
</feature>
<dbReference type="Gene3D" id="2.40.128.520">
    <property type="match status" value="1"/>
</dbReference>
<dbReference type="Pfam" id="PF09917">
    <property type="entry name" value="DUF2147"/>
    <property type="match status" value="1"/>
</dbReference>
<name>A0A0E2E780_TREDN</name>
<gene>
    <name evidence="3" type="ORF">HMPREF9726_00595</name>
</gene>
<sequence length="173" mass="19682">MKKISFITLFFMCILAMGFSEDPVIGLWKSVDEKTNEVTGVWNIYEKDGKLFGEMLVTVGHDPKELASSCKESYKDFPKAGKVNEMPLVGTPFIYGLVKKETGSWHKGYIIDPGDGKYYYCKIKFHKADGKKFKTDTLEMRGEIGLGIGRSQYWLRTDKAETDELIKNNVVKN</sequence>
<protein>
    <recommendedName>
        <fullName evidence="2">DUF2147 domain-containing protein</fullName>
    </recommendedName>
</protein>
<dbReference type="HOGENOM" id="CLU_108869_0_1_12"/>
<proteinExistence type="predicted"/>
<evidence type="ECO:0000256" key="1">
    <source>
        <dbReference type="SAM" id="SignalP"/>
    </source>
</evidence>
<dbReference type="Proteomes" id="UP000011705">
    <property type="component" value="Chromosome"/>
</dbReference>
<dbReference type="AlphaFoldDB" id="A0A0E2E780"/>
<evidence type="ECO:0000259" key="2">
    <source>
        <dbReference type="Pfam" id="PF09917"/>
    </source>
</evidence>
<comment type="caution">
    <text evidence="3">The sequence shown here is derived from an EMBL/GenBank/DDBJ whole genome shotgun (WGS) entry which is preliminary data.</text>
</comment>
<accession>A0A0E2E780</accession>
<feature type="signal peptide" evidence="1">
    <location>
        <begin position="1"/>
        <end position="18"/>
    </location>
</feature>
<dbReference type="InterPro" id="IPR019223">
    <property type="entry name" value="DUF2147"/>
</dbReference>
<dbReference type="PATRIC" id="fig|999432.5.peg.618"/>
<organism evidence="3">
    <name type="scientific">Treponema denticola H-22</name>
    <dbReference type="NCBI Taxonomy" id="999432"/>
    <lineage>
        <taxon>Bacteria</taxon>
        <taxon>Pseudomonadati</taxon>
        <taxon>Spirochaetota</taxon>
        <taxon>Spirochaetia</taxon>
        <taxon>Spirochaetales</taxon>
        <taxon>Treponemataceae</taxon>
        <taxon>Treponema</taxon>
    </lineage>
</organism>
<dbReference type="RefSeq" id="WP_002683330.1">
    <property type="nucleotide sequence ID" value="NZ_CM001795.1"/>
</dbReference>
<reference evidence="3" key="1">
    <citation type="submission" date="2012-01" db="EMBL/GenBank/DDBJ databases">
        <title>The Genome Sequence of Treponema denticola H-22.</title>
        <authorList>
            <consortium name="The Broad Institute Genome Sequencing Platform"/>
            <person name="Earl A."/>
            <person name="Ward D."/>
            <person name="Feldgarden M."/>
            <person name="Gevers D."/>
            <person name="Blanton J.M."/>
            <person name="Fenno C.J."/>
            <person name="Baranova O.V."/>
            <person name="Mathney J."/>
            <person name="Dewhirst F.E."/>
            <person name="Izard J."/>
            <person name="Young S.K."/>
            <person name="Zeng Q."/>
            <person name="Gargeya S."/>
            <person name="Fitzgerald M."/>
            <person name="Haas B."/>
            <person name="Abouelleil A."/>
            <person name="Alvarado L."/>
            <person name="Arachchi H.M."/>
            <person name="Berlin A."/>
            <person name="Chapman S.B."/>
            <person name="Gearin G."/>
            <person name="Goldberg J."/>
            <person name="Griggs A."/>
            <person name="Gujja S."/>
            <person name="Hansen M."/>
            <person name="Heiman D."/>
            <person name="Howarth C."/>
            <person name="Larimer J."/>
            <person name="Lui A."/>
            <person name="MacDonald P.J.P."/>
            <person name="McCowen C."/>
            <person name="Montmayeur A."/>
            <person name="Murphy C."/>
            <person name="Neiman D."/>
            <person name="Pearson M."/>
            <person name="Priest M."/>
            <person name="Roberts A."/>
            <person name="Saif S."/>
            <person name="Shea T."/>
            <person name="Sisk P."/>
            <person name="Stolte C."/>
            <person name="Sykes S."/>
            <person name="Wortman J."/>
            <person name="Nusbaum C."/>
            <person name="Birren B."/>
        </authorList>
    </citation>
    <scope>NUCLEOTIDE SEQUENCE [LARGE SCALE GENOMIC DNA]</scope>
    <source>
        <strain evidence="3">H-22</strain>
    </source>
</reference>
<keyword evidence="1" id="KW-0732">Signal</keyword>
<evidence type="ECO:0000313" key="3">
    <source>
        <dbReference type="EMBL" id="EMB35320.1"/>
    </source>
</evidence>
<dbReference type="EMBL" id="AGDV01000005">
    <property type="protein sequence ID" value="EMB35320.1"/>
    <property type="molecule type" value="Genomic_DNA"/>
</dbReference>